<dbReference type="Proteomes" id="UP000654075">
    <property type="component" value="Unassembled WGS sequence"/>
</dbReference>
<dbReference type="InterPro" id="IPR011009">
    <property type="entry name" value="Kinase-like_dom_sf"/>
</dbReference>
<reference evidence="2" key="1">
    <citation type="submission" date="2021-02" db="EMBL/GenBank/DDBJ databases">
        <authorList>
            <person name="Dougan E. K."/>
            <person name="Rhodes N."/>
            <person name="Thang M."/>
            <person name="Chan C."/>
        </authorList>
    </citation>
    <scope>NUCLEOTIDE SEQUENCE</scope>
</reference>
<dbReference type="Gene3D" id="1.10.510.10">
    <property type="entry name" value="Transferase(Phosphotransferase) domain 1"/>
    <property type="match status" value="1"/>
</dbReference>
<protein>
    <recommendedName>
        <fullName evidence="1">Protein kinase domain-containing protein</fullName>
    </recommendedName>
</protein>
<dbReference type="SUPFAM" id="SSF56112">
    <property type="entry name" value="Protein kinase-like (PK-like)"/>
    <property type="match status" value="1"/>
</dbReference>
<dbReference type="InterPro" id="IPR051681">
    <property type="entry name" value="Ser/Thr_Kinases-Pseudokinases"/>
</dbReference>
<feature type="domain" description="Protein kinase" evidence="1">
    <location>
        <begin position="1"/>
        <end position="157"/>
    </location>
</feature>
<keyword evidence="3" id="KW-1185">Reference proteome</keyword>
<comment type="caution">
    <text evidence="2">The sequence shown here is derived from an EMBL/GenBank/DDBJ whole genome shotgun (WGS) entry which is preliminary data.</text>
</comment>
<dbReference type="PANTHER" id="PTHR44329:SF214">
    <property type="entry name" value="PROTEIN KINASE DOMAIN-CONTAINING PROTEIN"/>
    <property type="match status" value="1"/>
</dbReference>
<dbReference type="GO" id="GO:0004674">
    <property type="term" value="F:protein serine/threonine kinase activity"/>
    <property type="evidence" value="ECO:0007669"/>
    <property type="project" value="TreeGrafter"/>
</dbReference>
<accession>A0A813HLS4</accession>
<dbReference type="GO" id="GO:0005524">
    <property type="term" value="F:ATP binding"/>
    <property type="evidence" value="ECO:0007669"/>
    <property type="project" value="InterPro"/>
</dbReference>
<evidence type="ECO:0000313" key="3">
    <source>
        <dbReference type="Proteomes" id="UP000654075"/>
    </source>
</evidence>
<proteinExistence type="predicted"/>
<organism evidence="2 3">
    <name type="scientific">Polarella glacialis</name>
    <name type="common">Dinoflagellate</name>
    <dbReference type="NCBI Taxonomy" id="89957"/>
    <lineage>
        <taxon>Eukaryota</taxon>
        <taxon>Sar</taxon>
        <taxon>Alveolata</taxon>
        <taxon>Dinophyceae</taxon>
        <taxon>Suessiales</taxon>
        <taxon>Suessiaceae</taxon>
        <taxon>Polarella</taxon>
    </lineage>
</organism>
<dbReference type="AlphaFoldDB" id="A0A813HLS4"/>
<dbReference type="PROSITE" id="PS50011">
    <property type="entry name" value="PROTEIN_KINASE_DOM"/>
    <property type="match status" value="1"/>
</dbReference>
<dbReference type="OrthoDB" id="10252354at2759"/>
<dbReference type="InterPro" id="IPR000719">
    <property type="entry name" value="Prot_kinase_dom"/>
</dbReference>
<dbReference type="PANTHER" id="PTHR44329">
    <property type="entry name" value="SERINE/THREONINE-PROTEIN KINASE TNNI3K-RELATED"/>
    <property type="match status" value="1"/>
</dbReference>
<gene>
    <name evidence="2" type="ORF">PGLA1383_LOCUS54229</name>
</gene>
<sequence length="157" mass="17624">MFLISLSNCKAKQLRSVANELRIIRLVRHPNIVIFYGACVDANLRQISLIFELVEGQPLRTFIENCAINNTNSGEVPSDRYQLLLDISCALRYLHSIKPQVVHGDLSPNNIMVESLGNLARAKLIDFGLSRIVSRSENRLPMGGTFRWAAPEIFKTG</sequence>
<dbReference type="PROSITE" id="PS00109">
    <property type="entry name" value="PROTEIN_KINASE_TYR"/>
    <property type="match status" value="1"/>
</dbReference>
<feature type="non-terminal residue" evidence="2">
    <location>
        <position position="1"/>
    </location>
</feature>
<evidence type="ECO:0000313" key="2">
    <source>
        <dbReference type="EMBL" id="CAE8639182.1"/>
    </source>
</evidence>
<dbReference type="EMBL" id="CAJNNV010032174">
    <property type="protein sequence ID" value="CAE8639182.1"/>
    <property type="molecule type" value="Genomic_DNA"/>
</dbReference>
<dbReference type="InterPro" id="IPR008266">
    <property type="entry name" value="Tyr_kinase_AS"/>
</dbReference>
<dbReference type="Pfam" id="PF00069">
    <property type="entry name" value="Pkinase"/>
    <property type="match status" value="1"/>
</dbReference>
<evidence type="ECO:0000259" key="1">
    <source>
        <dbReference type="PROSITE" id="PS50011"/>
    </source>
</evidence>
<name>A0A813HLS4_POLGL</name>